<gene>
    <name evidence="2" type="ORF">ACH4F9_41070</name>
</gene>
<sequence>MYSTMLPTPPRPAGWVSATSKQVHKNTASEMLLTEWHQSGADDFVVRAQWPQDHSFYRTRHNLLDPLLLAESVRQCVPLLSHAAYDVPFGHQQSWSHFSYSLTPAALAVGSTPPELELQVACRDIVRRSQRLASLNMEVDVVRDGTHVGTCLTRFANHAPALYKRLRGPYGDLAEATARALPLPPPTAPTQVARESFDDVVLSPTASPRRSQLRIDLKHPVLFDHPVDHAPGMLLLEAARQSAHAAVHPAPVCVTGMDVVFARYAELDVPCWIHTDLLPMAGPDRHRVLVTAVQNDICVFSGVITLQRLNLN</sequence>
<feature type="domain" description="A-factor biosynthesis hotdog" evidence="1">
    <location>
        <begin position="192"/>
        <end position="296"/>
    </location>
</feature>
<name>A0ABW7R292_9ACTN</name>
<dbReference type="InterPro" id="IPR047757">
    <property type="entry name" value="AfsA-like"/>
</dbReference>
<dbReference type="NCBIfam" id="NF041195">
    <property type="entry name" value="ScbA_BarX_GamBu"/>
    <property type="match status" value="1"/>
</dbReference>
<evidence type="ECO:0000313" key="3">
    <source>
        <dbReference type="Proteomes" id="UP001610818"/>
    </source>
</evidence>
<dbReference type="InterPro" id="IPR005509">
    <property type="entry name" value="AfsA_hotdog_dom"/>
</dbReference>
<feature type="domain" description="A-factor biosynthesis hotdog" evidence="1">
    <location>
        <begin position="23"/>
        <end position="151"/>
    </location>
</feature>
<protein>
    <submittedName>
        <fullName evidence="2">ScbA/BarX family gamma-butyrolactone biosynthesis protein</fullName>
    </submittedName>
</protein>
<evidence type="ECO:0000313" key="2">
    <source>
        <dbReference type="EMBL" id="MFH8551396.1"/>
    </source>
</evidence>
<dbReference type="EMBL" id="JBIRGQ010000011">
    <property type="protein sequence ID" value="MFH8551396.1"/>
    <property type="molecule type" value="Genomic_DNA"/>
</dbReference>
<dbReference type="Proteomes" id="UP001610818">
    <property type="component" value="Unassembled WGS sequence"/>
</dbReference>
<proteinExistence type="predicted"/>
<keyword evidence="3" id="KW-1185">Reference proteome</keyword>
<dbReference type="RefSeq" id="WP_397718306.1">
    <property type="nucleotide sequence ID" value="NZ_JBIRGN010000011.1"/>
</dbReference>
<evidence type="ECO:0000259" key="1">
    <source>
        <dbReference type="Pfam" id="PF03756"/>
    </source>
</evidence>
<comment type="caution">
    <text evidence="2">The sequence shown here is derived from an EMBL/GenBank/DDBJ whole genome shotgun (WGS) entry which is preliminary data.</text>
</comment>
<accession>A0ABW7R292</accession>
<reference evidence="2 3" key="1">
    <citation type="submission" date="2024-10" db="EMBL/GenBank/DDBJ databases">
        <title>The Natural Products Discovery Center: Release of the First 8490 Sequenced Strains for Exploring Actinobacteria Biosynthetic Diversity.</title>
        <authorList>
            <person name="Kalkreuter E."/>
            <person name="Kautsar S.A."/>
            <person name="Yang D."/>
            <person name="Bader C.D."/>
            <person name="Teijaro C.N."/>
            <person name="Fluegel L."/>
            <person name="Davis C.M."/>
            <person name="Simpson J.R."/>
            <person name="Lauterbach L."/>
            <person name="Steele A.D."/>
            <person name="Gui C."/>
            <person name="Meng S."/>
            <person name="Li G."/>
            <person name="Viehrig K."/>
            <person name="Ye F."/>
            <person name="Su P."/>
            <person name="Kiefer A.F."/>
            <person name="Nichols A."/>
            <person name="Cepeda A.J."/>
            <person name="Yan W."/>
            <person name="Fan B."/>
            <person name="Jiang Y."/>
            <person name="Adhikari A."/>
            <person name="Zheng C.-J."/>
            <person name="Schuster L."/>
            <person name="Cowan T.M."/>
            <person name="Smanski M.J."/>
            <person name="Chevrette M.G."/>
            <person name="De Carvalho L.P.S."/>
            <person name="Shen B."/>
        </authorList>
    </citation>
    <scope>NUCLEOTIDE SEQUENCE [LARGE SCALE GENOMIC DNA]</scope>
    <source>
        <strain evidence="2 3">NPDC017990</strain>
    </source>
</reference>
<dbReference type="Pfam" id="PF03756">
    <property type="entry name" value="AfsA"/>
    <property type="match status" value="2"/>
</dbReference>
<organism evidence="2 3">
    <name type="scientific">Streptomyces longisporoflavus</name>
    <dbReference type="NCBI Taxonomy" id="28044"/>
    <lineage>
        <taxon>Bacteria</taxon>
        <taxon>Bacillati</taxon>
        <taxon>Actinomycetota</taxon>
        <taxon>Actinomycetes</taxon>
        <taxon>Kitasatosporales</taxon>
        <taxon>Streptomycetaceae</taxon>
        <taxon>Streptomyces</taxon>
    </lineage>
</organism>